<name>A0A9P1JKX4_BACAS</name>
<evidence type="ECO:0000313" key="1">
    <source>
        <dbReference type="EMBL" id="CBI44818.1"/>
    </source>
</evidence>
<dbReference type="AlphaFoldDB" id="A0A9P1JKX4"/>
<sequence length="41" mass="4864">MKKFFKTIIKWAPVIYPIIRKIIKERKASKRNRMSASRTAG</sequence>
<proteinExistence type="predicted"/>
<dbReference type="EMBL" id="FN597644">
    <property type="protein sequence ID" value="CBI44818.1"/>
    <property type="molecule type" value="Genomic_DNA"/>
</dbReference>
<dbReference type="KEGG" id="bao:BAMF_3692"/>
<evidence type="ECO:0000313" key="2">
    <source>
        <dbReference type="Proteomes" id="UP000006562"/>
    </source>
</evidence>
<reference evidence="1 2" key="1">
    <citation type="journal article" date="2011" name="Int. J. Syst. Evol. Microbiol.">
        <title>Relationship of Bacillus amyloliquefaciens clades associated with strains DSM 7T and FZB42T: a proposal for Bacillus amyloliquefaciens subsp. amyloliquefaciens subsp. nov. and Bacillus amyloliquefaciens subsp. plantarum subsp. nov. based on complete genome sequence comparisons.</title>
        <authorList>
            <person name="Borriss R."/>
            <person name="Chen X.H."/>
            <person name="Rueckert C."/>
            <person name="Blom J."/>
            <person name="Becker A."/>
            <person name="Baumgarth B."/>
            <person name="Fan B."/>
            <person name="Pukall R."/>
            <person name="Schumann P."/>
            <person name="Sproer C."/>
            <person name="Junge H."/>
            <person name="Vater J."/>
            <person name="Puhler A."/>
            <person name="Klenk H.P."/>
        </authorList>
    </citation>
    <scope>NUCLEOTIDE SEQUENCE [LARGE SCALE GENOMIC DNA]</scope>
    <source>
        <strain evidence="2">DSM 7</strain>
    </source>
</reference>
<reference evidence="2" key="2">
    <citation type="journal article" date="2011" name="J. Biotechnol.">
        <title>Genome sequence of B. amyloliquefaciens type strain DSM7(T) reveals differences to plant-associated B. amyloliquefaciens FZB42.</title>
        <authorList>
            <person name="Ruckert C."/>
            <person name="Blom J."/>
            <person name="Chen X."/>
            <person name="Reva O."/>
            <person name="Borriss R."/>
        </authorList>
    </citation>
    <scope>NUCLEOTIDE SEQUENCE [LARGE SCALE GENOMIC DNA]</scope>
    <source>
        <strain evidence="2">DSM 7</strain>
    </source>
</reference>
<organism evidence="1 2">
    <name type="scientific">Bacillus amyloliquefaciens (strain ATCC 23350 / DSM 7 / BCRC 11601 / CCUG 28519 / NBRC 15535 / NRRL B-14393 / F)</name>
    <dbReference type="NCBI Taxonomy" id="692420"/>
    <lineage>
        <taxon>Bacteria</taxon>
        <taxon>Bacillati</taxon>
        <taxon>Bacillota</taxon>
        <taxon>Bacilli</taxon>
        <taxon>Bacillales</taxon>
        <taxon>Bacillaceae</taxon>
        <taxon>Bacillus</taxon>
        <taxon>Bacillus amyloliquefaciens group</taxon>
    </lineage>
</organism>
<gene>
    <name evidence="1" type="primary">yxzF</name>
    <name evidence="1" type="ordered locus">BAMF_3692</name>
</gene>
<keyword evidence="2" id="KW-1185">Reference proteome</keyword>
<dbReference type="Proteomes" id="UP000006562">
    <property type="component" value="Chromosome"/>
</dbReference>
<protein>
    <submittedName>
        <fullName evidence="1">Uncharacterized protein</fullName>
    </submittedName>
</protein>
<accession>A0A9P1JKX4</accession>